<dbReference type="AlphaFoldDB" id="A0A0F3MMS1"/>
<evidence type="ECO:0000313" key="2">
    <source>
        <dbReference type="Proteomes" id="UP000033616"/>
    </source>
</evidence>
<dbReference type="Proteomes" id="UP000033616">
    <property type="component" value="Unassembled WGS sequence"/>
</dbReference>
<dbReference type="RefSeq" id="WP_156961264.1">
    <property type="nucleotide sequence ID" value="NZ_LANP01000006.1"/>
</dbReference>
<name>A0A0F3MMS1_9RICK</name>
<sequence>MVNMDRCNSVLRSAVILNNYELVEKIIAGTVTVEELQNHRREYIQISPYKVLSYYNIKAEDDGTIIEECQDYCDDIVDDSDDDVNTTRTIIDKNRKLADEEFESILCTDTYTDCLANVSLTNQKIRKHSNNSVILPTDDRIIISVFKNAPLDLLNEYCSNIVEVSQINIAPLIENICKSKREGIIISCNAVDIFKKMLWMKVA</sequence>
<accession>A0A0F3MMS1</accession>
<comment type="caution">
    <text evidence="1">The sequence shown here is derived from an EMBL/GenBank/DDBJ whole genome shotgun (WGS) entry which is preliminary data.</text>
</comment>
<organism evidence="1 2">
    <name type="scientific">Orientia chuto str. Dubai</name>
    <dbReference type="NCBI Taxonomy" id="1359168"/>
    <lineage>
        <taxon>Bacteria</taxon>
        <taxon>Pseudomonadati</taxon>
        <taxon>Pseudomonadota</taxon>
        <taxon>Alphaproteobacteria</taxon>
        <taxon>Rickettsiales</taxon>
        <taxon>Rickettsiaceae</taxon>
        <taxon>Rickettsieae</taxon>
        <taxon>Orientia</taxon>
    </lineage>
</organism>
<gene>
    <name evidence="1" type="ORF">OCHUTO_0323</name>
</gene>
<dbReference type="EMBL" id="LANP01000006">
    <property type="protein sequence ID" value="KJV56757.1"/>
    <property type="molecule type" value="Genomic_DNA"/>
</dbReference>
<proteinExistence type="predicted"/>
<keyword evidence="2" id="KW-1185">Reference proteome</keyword>
<reference evidence="1 2" key="1">
    <citation type="submission" date="2015-02" db="EMBL/GenBank/DDBJ databases">
        <title>Genome Sequencing of Rickettsiales.</title>
        <authorList>
            <person name="Daugherty S.C."/>
            <person name="Su Q."/>
            <person name="Abolude K."/>
            <person name="Beier-Sexton M."/>
            <person name="Carlyon J.A."/>
            <person name="Carter R."/>
            <person name="Day N.P."/>
            <person name="Dumler S.J."/>
            <person name="Dyachenko V."/>
            <person name="Godinez A."/>
            <person name="Kurtti T.J."/>
            <person name="Lichay M."/>
            <person name="Mullins K.E."/>
            <person name="Ott S."/>
            <person name="Pappas-Brown V."/>
            <person name="Paris D.H."/>
            <person name="Patel P."/>
            <person name="Richards A.L."/>
            <person name="Sadzewicz L."/>
            <person name="Sears K."/>
            <person name="Seidman D."/>
            <person name="Sengamalay N."/>
            <person name="Stenos J."/>
            <person name="Tallon L.J."/>
            <person name="Vincent G."/>
            <person name="Fraser C.M."/>
            <person name="Munderloh U."/>
            <person name="Dunning-Hotopp J.C."/>
        </authorList>
    </citation>
    <scope>NUCLEOTIDE SEQUENCE [LARGE SCALE GENOMIC DNA]</scope>
    <source>
        <strain evidence="1 2">Fuller</strain>
    </source>
</reference>
<protein>
    <submittedName>
        <fullName evidence="1">Uncharacterized protein</fullName>
    </submittedName>
</protein>
<evidence type="ECO:0000313" key="1">
    <source>
        <dbReference type="EMBL" id="KJV56757.1"/>
    </source>
</evidence>
<dbReference type="PATRIC" id="fig|1359168.3.peg.1080"/>